<dbReference type="Gene3D" id="1.10.287.110">
    <property type="entry name" value="DnaJ domain"/>
    <property type="match status" value="1"/>
</dbReference>
<sequence>MQVPRWRNLLVIKNSLMASTSATVRSAAFHSTPATCEKWKYKWNSDFSRGGQQPSKNYIRYTTRQKRAETKKALKDLVLGSGSSRFSFHVNYSLEKGPAWDFDETENQSDQCGNRGRSKSSSQRAGKSHQKKMKRKFRRESFSEDLDDYPETVFQATFGNRWYTWSCNSRHSFTSENASSGFQWKENFKWGNRRTREWETASETELDDESIRIGSVSDRKMLGLPTTGPLKIEDVKNAFRLSALKWHPDKHQGPSQSMAEEKFKLCVNAYKSLCSALSAA</sequence>
<evidence type="ECO:0000313" key="4">
    <source>
        <dbReference type="RefSeq" id="XP_030543812.1"/>
    </source>
</evidence>
<dbReference type="PANTHER" id="PTHR45376">
    <property type="entry name" value="CHAPERONE DNAJ-DOMAIN SUPERFAMILY PROTEIN-RELATED"/>
    <property type="match status" value="1"/>
</dbReference>
<proteinExistence type="predicted"/>
<dbReference type="RefSeq" id="XP_030543812.1">
    <property type="nucleotide sequence ID" value="XM_030687952.2"/>
</dbReference>
<feature type="domain" description="J" evidence="2">
    <location>
        <begin position="217"/>
        <end position="278"/>
    </location>
</feature>
<evidence type="ECO:0000259" key="2">
    <source>
        <dbReference type="PROSITE" id="PS50076"/>
    </source>
</evidence>
<dbReference type="Proteomes" id="UP000827889">
    <property type="component" value="Chromosome 11"/>
</dbReference>
<dbReference type="GeneID" id="115750527"/>
<organism evidence="3 4">
    <name type="scientific">Rhodamnia argentea</name>
    <dbReference type="NCBI Taxonomy" id="178133"/>
    <lineage>
        <taxon>Eukaryota</taxon>
        <taxon>Viridiplantae</taxon>
        <taxon>Streptophyta</taxon>
        <taxon>Embryophyta</taxon>
        <taxon>Tracheophyta</taxon>
        <taxon>Spermatophyta</taxon>
        <taxon>Magnoliopsida</taxon>
        <taxon>eudicotyledons</taxon>
        <taxon>Gunneridae</taxon>
        <taxon>Pentapetalae</taxon>
        <taxon>rosids</taxon>
        <taxon>malvids</taxon>
        <taxon>Myrtales</taxon>
        <taxon>Myrtaceae</taxon>
        <taxon>Myrtoideae</taxon>
        <taxon>Myrteae</taxon>
        <taxon>Australasian group</taxon>
        <taxon>Rhodamnia</taxon>
    </lineage>
</organism>
<reference evidence="4" key="1">
    <citation type="submission" date="2025-08" db="UniProtKB">
        <authorList>
            <consortium name="RefSeq"/>
        </authorList>
    </citation>
    <scope>IDENTIFICATION</scope>
    <source>
        <tissue evidence="4">Leaf</tissue>
    </source>
</reference>
<evidence type="ECO:0000313" key="3">
    <source>
        <dbReference type="Proteomes" id="UP000827889"/>
    </source>
</evidence>
<dbReference type="PANTHER" id="PTHR45376:SF5">
    <property type="entry name" value="CHAPERONE DNAJ-DOMAIN SUPERFAMILY PROTEIN"/>
    <property type="match status" value="1"/>
</dbReference>
<dbReference type="Pfam" id="PF00226">
    <property type="entry name" value="DnaJ"/>
    <property type="match status" value="1"/>
</dbReference>
<name>A0A8B8QCA9_9MYRT</name>
<dbReference type="SMART" id="SM00271">
    <property type="entry name" value="DnaJ"/>
    <property type="match status" value="1"/>
</dbReference>
<keyword evidence="3" id="KW-1185">Reference proteome</keyword>
<feature type="compositionally biased region" description="Basic residues" evidence="1">
    <location>
        <begin position="126"/>
        <end position="138"/>
    </location>
</feature>
<feature type="region of interest" description="Disordered" evidence="1">
    <location>
        <begin position="102"/>
        <end position="139"/>
    </location>
</feature>
<dbReference type="SUPFAM" id="SSF46565">
    <property type="entry name" value="Chaperone J-domain"/>
    <property type="match status" value="1"/>
</dbReference>
<dbReference type="InterPro" id="IPR001623">
    <property type="entry name" value="DnaJ_domain"/>
</dbReference>
<evidence type="ECO:0000256" key="1">
    <source>
        <dbReference type="SAM" id="MobiDB-lite"/>
    </source>
</evidence>
<protein>
    <submittedName>
        <fullName evidence="4">Uncharacterized protein LOC115750527 isoform X1</fullName>
    </submittedName>
</protein>
<dbReference type="InterPro" id="IPR036869">
    <property type="entry name" value="J_dom_sf"/>
</dbReference>
<dbReference type="CDD" id="cd06257">
    <property type="entry name" value="DnaJ"/>
    <property type="match status" value="1"/>
</dbReference>
<dbReference type="PROSITE" id="PS50076">
    <property type="entry name" value="DNAJ_2"/>
    <property type="match status" value="1"/>
</dbReference>
<accession>A0A8B8QCA9</accession>
<dbReference type="KEGG" id="rarg:115750527"/>
<dbReference type="OrthoDB" id="10250354at2759"/>
<dbReference type="AlphaFoldDB" id="A0A8B8QCA9"/>
<gene>
    <name evidence="4" type="primary">LOC115750527</name>
</gene>